<keyword evidence="12" id="KW-1185">Reference proteome</keyword>
<reference evidence="11 12" key="1">
    <citation type="submission" date="2024-03" db="EMBL/GenBank/DDBJ databases">
        <title>The genome assembly and annotation of the cricket Gryllus longicercus Weissman &amp; Gray.</title>
        <authorList>
            <person name="Szrajer S."/>
            <person name="Gray D."/>
            <person name="Ylla G."/>
        </authorList>
    </citation>
    <scope>NUCLEOTIDE SEQUENCE [LARGE SCALE GENOMIC DNA]</scope>
    <source>
        <strain evidence="11">DAG 2021-001</strain>
        <tissue evidence="11">Whole body minus gut</tissue>
    </source>
</reference>
<evidence type="ECO:0000256" key="10">
    <source>
        <dbReference type="SAM" id="SignalP"/>
    </source>
</evidence>
<sequence>MAVEQIALTWASAVLLPLLVLLVAVVWARGTGGRQRLRRCGEQIPGPRPLPLIGNLLDVGLDTKKIFEKVIVINEKYGSTFRLWIGPSHLFVSLGDPSDIEALLSKSKNLRKAFNYDFLHRWLGLGLLTSTGEKWKKHRKIITPTFHFSILEQFVDVFNKQGNILMSILKKKEGEEPFDITPHIDLYTQDVICETAMGVKLNAQTEGYASSYLQSVKSMCELLMERSSKPWLYVDFIYRLTHLGWKETNNLKVLHGMTNEVIRRRKKQLQEDPTLFEKNLDETGRKRKLAFLDLLLYSSLNGDVLSDEDIREEVDTFMFEGHDTTASAISFALYELSRRPDIQERILDELREVVPDDKLEELSLNLEDLNKLKYLEQVIKETLRLYPSVPVFGRQTTEDLHLPSMSVDVPPNTTVVVVPMLLHRNPKFYPNPEEFNPDNFLLETVSKRHPYAYVPFSAGSRNCIGQKFAMLEMKAVLAKTVWNYSLQLDPTFEMKFVPEITLKSGNGVRLSVVRRIRT</sequence>
<dbReference type="GO" id="GO:0020037">
    <property type="term" value="F:heme binding"/>
    <property type="evidence" value="ECO:0007669"/>
    <property type="project" value="InterPro"/>
</dbReference>
<dbReference type="PANTHER" id="PTHR24291:SF187">
    <property type="entry name" value="CYTOCHROME P450 4AE1-RELATED"/>
    <property type="match status" value="1"/>
</dbReference>
<evidence type="ECO:0008006" key="13">
    <source>
        <dbReference type="Google" id="ProtNLM"/>
    </source>
</evidence>
<evidence type="ECO:0000313" key="12">
    <source>
        <dbReference type="Proteomes" id="UP001378592"/>
    </source>
</evidence>
<organism evidence="11 12">
    <name type="scientific">Gryllus longicercus</name>
    <dbReference type="NCBI Taxonomy" id="2509291"/>
    <lineage>
        <taxon>Eukaryota</taxon>
        <taxon>Metazoa</taxon>
        <taxon>Ecdysozoa</taxon>
        <taxon>Arthropoda</taxon>
        <taxon>Hexapoda</taxon>
        <taxon>Insecta</taxon>
        <taxon>Pterygota</taxon>
        <taxon>Neoptera</taxon>
        <taxon>Polyneoptera</taxon>
        <taxon>Orthoptera</taxon>
        <taxon>Ensifera</taxon>
        <taxon>Gryllidea</taxon>
        <taxon>Grylloidea</taxon>
        <taxon>Gryllidae</taxon>
        <taxon>Gryllinae</taxon>
        <taxon>Gryllus</taxon>
    </lineage>
</organism>
<dbReference type="InterPro" id="IPR036396">
    <property type="entry name" value="Cyt_P450_sf"/>
</dbReference>
<dbReference type="Proteomes" id="UP001378592">
    <property type="component" value="Unassembled WGS sequence"/>
</dbReference>
<dbReference type="GO" id="GO:0004497">
    <property type="term" value="F:monooxygenase activity"/>
    <property type="evidence" value="ECO:0007669"/>
    <property type="project" value="UniProtKB-KW"/>
</dbReference>
<dbReference type="AlphaFoldDB" id="A0AAN9YWS0"/>
<dbReference type="InterPro" id="IPR002401">
    <property type="entry name" value="Cyt_P450_E_grp-I"/>
</dbReference>
<dbReference type="PROSITE" id="PS00086">
    <property type="entry name" value="CYTOCHROME_P450"/>
    <property type="match status" value="1"/>
</dbReference>
<evidence type="ECO:0000256" key="7">
    <source>
        <dbReference type="ARBA" id="ARBA00023033"/>
    </source>
</evidence>
<dbReference type="CDD" id="cd20628">
    <property type="entry name" value="CYP4"/>
    <property type="match status" value="1"/>
</dbReference>
<dbReference type="PRINTS" id="PR00385">
    <property type="entry name" value="P450"/>
</dbReference>
<proteinExistence type="inferred from homology"/>
<evidence type="ECO:0000256" key="2">
    <source>
        <dbReference type="ARBA" id="ARBA00010617"/>
    </source>
</evidence>
<comment type="similarity">
    <text evidence="2 9">Belongs to the cytochrome P450 family.</text>
</comment>
<accession>A0AAN9YWS0</accession>
<feature type="signal peptide" evidence="10">
    <location>
        <begin position="1"/>
        <end position="28"/>
    </location>
</feature>
<protein>
    <recommendedName>
        <fullName evidence="13">Cytochrome P450</fullName>
    </recommendedName>
</protein>
<dbReference type="InterPro" id="IPR001128">
    <property type="entry name" value="Cyt_P450"/>
</dbReference>
<evidence type="ECO:0000256" key="1">
    <source>
        <dbReference type="ARBA" id="ARBA00001971"/>
    </source>
</evidence>
<dbReference type="Gene3D" id="1.10.630.10">
    <property type="entry name" value="Cytochrome P450"/>
    <property type="match status" value="1"/>
</dbReference>
<keyword evidence="10" id="KW-0732">Signal</keyword>
<keyword evidence="3 8" id="KW-0349">Heme</keyword>
<dbReference type="GO" id="GO:0005506">
    <property type="term" value="F:iron ion binding"/>
    <property type="evidence" value="ECO:0007669"/>
    <property type="project" value="InterPro"/>
</dbReference>
<comment type="cofactor">
    <cofactor evidence="1 8">
        <name>heme</name>
        <dbReference type="ChEBI" id="CHEBI:30413"/>
    </cofactor>
</comment>
<dbReference type="GO" id="GO:0016705">
    <property type="term" value="F:oxidoreductase activity, acting on paired donors, with incorporation or reduction of molecular oxygen"/>
    <property type="evidence" value="ECO:0007669"/>
    <property type="project" value="InterPro"/>
</dbReference>
<gene>
    <name evidence="11" type="ORF">R5R35_011428</name>
</gene>
<feature type="chain" id="PRO_5042930509" description="Cytochrome P450" evidence="10">
    <location>
        <begin position="29"/>
        <end position="518"/>
    </location>
</feature>
<comment type="caution">
    <text evidence="11">The sequence shown here is derived from an EMBL/GenBank/DDBJ whole genome shotgun (WGS) entry which is preliminary data.</text>
</comment>
<evidence type="ECO:0000313" key="11">
    <source>
        <dbReference type="EMBL" id="KAK7792427.1"/>
    </source>
</evidence>
<dbReference type="PRINTS" id="PR00463">
    <property type="entry name" value="EP450I"/>
</dbReference>
<dbReference type="EMBL" id="JAZDUA010000450">
    <property type="protein sequence ID" value="KAK7792427.1"/>
    <property type="molecule type" value="Genomic_DNA"/>
</dbReference>
<dbReference type="InterPro" id="IPR050196">
    <property type="entry name" value="Cytochrome_P450_Monoox"/>
</dbReference>
<evidence type="ECO:0000256" key="5">
    <source>
        <dbReference type="ARBA" id="ARBA00023002"/>
    </source>
</evidence>
<keyword evidence="6 8" id="KW-0408">Iron</keyword>
<name>A0AAN9YWS0_9ORTH</name>
<dbReference type="PANTHER" id="PTHR24291">
    <property type="entry name" value="CYTOCHROME P450 FAMILY 4"/>
    <property type="match status" value="1"/>
</dbReference>
<keyword evidence="5 9" id="KW-0560">Oxidoreductase</keyword>
<evidence type="ECO:0000256" key="4">
    <source>
        <dbReference type="ARBA" id="ARBA00022723"/>
    </source>
</evidence>
<feature type="binding site" description="axial binding residue" evidence="8">
    <location>
        <position position="463"/>
    </location>
    <ligand>
        <name>heme</name>
        <dbReference type="ChEBI" id="CHEBI:30413"/>
    </ligand>
    <ligandPart>
        <name>Fe</name>
        <dbReference type="ChEBI" id="CHEBI:18248"/>
    </ligandPart>
</feature>
<keyword evidence="4 8" id="KW-0479">Metal-binding</keyword>
<dbReference type="InterPro" id="IPR017972">
    <property type="entry name" value="Cyt_P450_CS"/>
</dbReference>
<evidence type="ECO:0000256" key="6">
    <source>
        <dbReference type="ARBA" id="ARBA00023004"/>
    </source>
</evidence>
<evidence type="ECO:0000256" key="3">
    <source>
        <dbReference type="ARBA" id="ARBA00022617"/>
    </source>
</evidence>
<dbReference type="SUPFAM" id="SSF48264">
    <property type="entry name" value="Cytochrome P450"/>
    <property type="match status" value="1"/>
</dbReference>
<keyword evidence="7 9" id="KW-0503">Monooxygenase</keyword>
<evidence type="ECO:0000256" key="8">
    <source>
        <dbReference type="PIRSR" id="PIRSR602401-1"/>
    </source>
</evidence>
<evidence type="ECO:0000256" key="9">
    <source>
        <dbReference type="RuleBase" id="RU000461"/>
    </source>
</evidence>
<dbReference type="Pfam" id="PF00067">
    <property type="entry name" value="p450"/>
    <property type="match status" value="1"/>
</dbReference>